<protein>
    <submittedName>
        <fullName evidence="2">Uncharacterized protein</fullName>
    </submittedName>
</protein>
<keyword evidence="1" id="KW-1133">Transmembrane helix</keyword>
<gene>
    <name evidence="2" type="ORF">CLV92_11314</name>
</gene>
<comment type="caution">
    <text evidence="2">The sequence shown here is derived from an EMBL/GenBank/DDBJ whole genome shotgun (WGS) entry which is preliminary data.</text>
</comment>
<sequence length="66" mass="6898">MDRVLRVHSPLTRALLTLAVLAAAAVVVCLLLDGWRNAALFAGVAVISAGALTFRADAPDDSSTRH</sequence>
<accession>A0A2S6IED6</accession>
<organism evidence="2 3">
    <name type="scientific">Kineococcus xinjiangensis</name>
    <dbReference type="NCBI Taxonomy" id="512762"/>
    <lineage>
        <taxon>Bacteria</taxon>
        <taxon>Bacillati</taxon>
        <taxon>Actinomycetota</taxon>
        <taxon>Actinomycetes</taxon>
        <taxon>Kineosporiales</taxon>
        <taxon>Kineosporiaceae</taxon>
        <taxon>Kineococcus</taxon>
    </lineage>
</organism>
<keyword evidence="1" id="KW-0812">Transmembrane</keyword>
<keyword evidence="1" id="KW-0472">Membrane</keyword>
<proteinExistence type="predicted"/>
<dbReference type="AlphaFoldDB" id="A0A2S6IED6"/>
<evidence type="ECO:0000313" key="3">
    <source>
        <dbReference type="Proteomes" id="UP000239485"/>
    </source>
</evidence>
<evidence type="ECO:0000313" key="2">
    <source>
        <dbReference type="EMBL" id="PPK92585.1"/>
    </source>
</evidence>
<feature type="transmembrane region" description="Helical" evidence="1">
    <location>
        <begin position="12"/>
        <end position="32"/>
    </location>
</feature>
<name>A0A2S6IED6_9ACTN</name>
<dbReference type="EMBL" id="PTJD01000013">
    <property type="protein sequence ID" value="PPK92585.1"/>
    <property type="molecule type" value="Genomic_DNA"/>
</dbReference>
<reference evidence="2 3" key="1">
    <citation type="submission" date="2018-02" db="EMBL/GenBank/DDBJ databases">
        <title>Genomic Encyclopedia of Archaeal and Bacterial Type Strains, Phase II (KMG-II): from individual species to whole genera.</title>
        <authorList>
            <person name="Goeker M."/>
        </authorList>
    </citation>
    <scope>NUCLEOTIDE SEQUENCE [LARGE SCALE GENOMIC DNA]</scope>
    <source>
        <strain evidence="2 3">DSM 22857</strain>
    </source>
</reference>
<keyword evidence="3" id="KW-1185">Reference proteome</keyword>
<dbReference type="Proteomes" id="UP000239485">
    <property type="component" value="Unassembled WGS sequence"/>
</dbReference>
<feature type="transmembrane region" description="Helical" evidence="1">
    <location>
        <begin position="38"/>
        <end position="56"/>
    </location>
</feature>
<evidence type="ECO:0000256" key="1">
    <source>
        <dbReference type="SAM" id="Phobius"/>
    </source>
</evidence>